<dbReference type="InterPro" id="IPR007627">
    <property type="entry name" value="RNA_pol_sigma70_r2"/>
</dbReference>
<feature type="domain" description="RNA polymerase sigma-70 region 2" evidence="7">
    <location>
        <begin position="21"/>
        <end position="88"/>
    </location>
</feature>
<keyword evidence="5 6" id="KW-0804">Transcription</keyword>
<dbReference type="Pfam" id="PF08281">
    <property type="entry name" value="Sigma70_r4_2"/>
    <property type="match status" value="1"/>
</dbReference>
<dbReference type="CDD" id="cd06171">
    <property type="entry name" value="Sigma70_r4"/>
    <property type="match status" value="1"/>
</dbReference>
<dbReference type="Proteomes" id="UP001252186">
    <property type="component" value="Unassembled WGS sequence"/>
</dbReference>
<accession>A0ABU2Y189</accession>
<dbReference type="InterPro" id="IPR014284">
    <property type="entry name" value="RNA_pol_sigma-70_dom"/>
</dbReference>
<comment type="similarity">
    <text evidence="1 6">Belongs to the sigma-70 factor family. ECF subfamily.</text>
</comment>
<evidence type="ECO:0000313" key="10">
    <source>
        <dbReference type="Proteomes" id="UP001252186"/>
    </source>
</evidence>
<evidence type="ECO:0000313" key="9">
    <source>
        <dbReference type="EMBL" id="MDT0551948.1"/>
    </source>
</evidence>
<keyword evidence="10" id="KW-1185">Reference proteome</keyword>
<dbReference type="PANTHER" id="PTHR43133:SF60">
    <property type="entry name" value="RNA POLYMERASE SIGMA FACTOR SIGV"/>
    <property type="match status" value="1"/>
</dbReference>
<keyword evidence="4 6" id="KW-0238">DNA-binding</keyword>
<evidence type="ECO:0000259" key="7">
    <source>
        <dbReference type="Pfam" id="PF04542"/>
    </source>
</evidence>
<keyword evidence="2 6" id="KW-0805">Transcription regulation</keyword>
<dbReference type="PROSITE" id="PS01063">
    <property type="entry name" value="SIGMA70_ECF"/>
    <property type="match status" value="1"/>
</dbReference>
<dbReference type="InterPro" id="IPR013324">
    <property type="entry name" value="RNA_pol_sigma_r3/r4-like"/>
</dbReference>
<proteinExistence type="inferred from homology"/>
<name>A0ABU2Y189_9FLAO</name>
<evidence type="ECO:0000256" key="6">
    <source>
        <dbReference type="RuleBase" id="RU000716"/>
    </source>
</evidence>
<evidence type="ECO:0000256" key="2">
    <source>
        <dbReference type="ARBA" id="ARBA00023015"/>
    </source>
</evidence>
<protein>
    <recommendedName>
        <fullName evidence="6">RNA polymerase sigma factor</fullName>
    </recommendedName>
</protein>
<reference evidence="9 10" key="1">
    <citation type="submission" date="2023-09" db="EMBL/GenBank/DDBJ databases">
        <authorList>
            <person name="Rey-Velasco X."/>
        </authorList>
    </citation>
    <scope>NUCLEOTIDE SEQUENCE [LARGE SCALE GENOMIC DNA]</scope>
    <source>
        <strain evidence="9 10">P050</strain>
    </source>
</reference>
<evidence type="ECO:0000256" key="1">
    <source>
        <dbReference type="ARBA" id="ARBA00010641"/>
    </source>
</evidence>
<dbReference type="Gene3D" id="1.10.1740.10">
    <property type="match status" value="1"/>
</dbReference>
<dbReference type="InterPro" id="IPR013325">
    <property type="entry name" value="RNA_pol_sigma_r2"/>
</dbReference>
<dbReference type="EMBL" id="JAVRHV010000001">
    <property type="protein sequence ID" value="MDT0551948.1"/>
    <property type="molecule type" value="Genomic_DNA"/>
</dbReference>
<gene>
    <name evidence="9" type="ORF">RM519_01700</name>
</gene>
<dbReference type="NCBIfam" id="TIGR02937">
    <property type="entry name" value="sigma70-ECF"/>
    <property type="match status" value="1"/>
</dbReference>
<dbReference type="InterPro" id="IPR039425">
    <property type="entry name" value="RNA_pol_sigma-70-like"/>
</dbReference>
<evidence type="ECO:0000256" key="3">
    <source>
        <dbReference type="ARBA" id="ARBA00023082"/>
    </source>
</evidence>
<dbReference type="PANTHER" id="PTHR43133">
    <property type="entry name" value="RNA POLYMERASE ECF-TYPE SIGMA FACTO"/>
    <property type="match status" value="1"/>
</dbReference>
<dbReference type="InterPro" id="IPR000838">
    <property type="entry name" value="RNA_pol_sigma70_ECF_CS"/>
</dbReference>
<comment type="caution">
    <text evidence="9">The sequence shown here is derived from an EMBL/GenBank/DDBJ whole genome shotgun (WGS) entry which is preliminary data.</text>
</comment>
<evidence type="ECO:0000259" key="8">
    <source>
        <dbReference type="Pfam" id="PF08281"/>
    </source>
</evidence>
<dbReference type="InterPro" id="IPR036388">
    <property type="entry name" value="WH-like_DNA-bd_sf"/>
</dbReference>
<dbReference type="InterPro" id="IPR013249">
    <property type="entry name" value="RNA_pol_sigma70_r4_t2"/>
</dbReference>
<evidence type="ECO:0000256" key="5">
    <source>
        <dbReference type="ARBA" id="ARBA00023163"/>
    </source>
</evidence>
<dbReference type="Gene3D" id="1.10.10.10">
    <property type="entry name" value="Winged helix-like DNA-binding domain superfamily/Winged helix DNA-binding domain"/>
    <property type="match status" value="1"/>
</dbReference>
<dbReference type="Pfam" id="PF04542">
    <property type="entry name" value="Sigma70_r2"/>
    <property type="match status" value="1"/>
</dbReference>
<sequence>MKEEELIKECKKNNYTAQMQLYNMHKRQVFNASWRILKNKQDAEDVLQDSFIKGFRKVEQLKDDTNIGAWFKRIAINRSLDVLRKRNKQWMDDVDEIEIEADVNSDDLIEEESITIDLIKECIHNLSEKYRVILTLYLIENYNHREISEELQLKESTVRNQYIRGKKKLKEMFHKHRSHEFKAMHTAK</sequence>
<feature type="domain" description="RNA polymerase sigma factor 70 region 4 type 2" evidence="8">
    <location>
        <begin position="118"/>
        <end position="169"/>
    </location>
</feature>
<dbReference type="SUPFAM" id="SSF88659">
    <property type="entry name" value="Sigma3 and sigma4 domains of RNA polymerase sigma factors"/>
    <property type="match status" value="1"/>
</dbReference>
<keyword evidence="3 6" id="KW-0731">Sigma factor</keyword>
<dbReference type="SUPFAM" id="SSF88946">
    <property type="entry name" value="Sigma2 domain of RNA polymerase sigma factors"/>
    <property type="match status" value="1"/>
</dbReference>
<organism evidence="9 10">
    <name type="scientific">Urechidicola vernalis</name>
    <dbReference type="NCBI Taxonomy" id="3075600"/>
    <lineage>
        <taxon>Bacteria</taxon>
        <taxon>Pseudomonadati</taxon>
        <taxon>Bacteroidota</taxon>
        <taxon>Flavobacteriia</taxon>
        <taxon>Flavobacteriales</taxon>
        <taxon>Flavobacteriaceae</taxon>
        <taxon>Urechidicola</taxon>
    </lineage>
</organism>
<evidence type="ECO:0000256" key="4">
    <source>
        <dbReference type="ARBA" id="ARBA00023125"/>
    </source>
</evidence>
<dbReference type="RefSeq" id="WP_311591769.1">
    <property type="nucleotide sequence ID" value="NZ_JAVRHV010000001.1"/>
</dbReference>